<feature type="domain" description="Fatty acid desaturase" evidence="7">
    <location>
        <begin position="88"/>
        <end position="349"/>
    </location>
</feature>
<evidence type="ECO:0008006" key="11">
    <source>
        <dbReference type="Google" id="ProtNLM"/>
    </source>
</evidence>
<dbReference type="GO" id="GO:0006629">
    <property type="term" value="P:lipid metabolic process"/>
    <property type="evidence" value="ECO:0007669"/>
    <property type="project" value="InterPro"/>
</dbReference>
<accession>A0A5N6NTU2</accession>
<keyword evidence="6" id="KW-0812">Transmembrane</keyword>
<evidence type="ECO:0000256" key="5">
    <source>
        <dbReference type="ARBA" id="ARBA00023136"/>
    </source>
</evidence>
<dbReference type="CDD" id="cd03507">
    <property type="entry name" value="Delta12-FADS-like"/>
    <property type="match status" value="1"/>
</dbReference>
<reference evidence="9 10" key="1">
    <citation type="submission" date="2019-05" db="EMBL/GenBank/DDBJ databases">
        <title>Mikania micrantha, genome provides insights into the molecular mechanism of rapid growth.</title>
        <authorList>
            <person name="Liu B."/>
        </authorList>
    </citation>
    <scope>NUCLEOTIDE SEQUENCE [LARGE SCALE GENOMIC DNA]</scope>
    <source>
        <strain evidence="9">NLD-2019</strain>
        <tissue evidence="9">Leaf</tissue>
    </source>
</reference>
<keyword evidence="4" id="KW-0560">Oxidoreductase</keyword>
<evidence type="ECO:0000256" key="4">
    <source>
        <dbReference type="ARBA" id="ARBA00023002"/>
    </source>
</evidence>
<proteinExistence type="inferred from homology"/>
<dbReference type="InterPro" id="IPR005804">
    <property type="entry name" value="FA_desaturase_dom"/>
</dbReference>
<dbReference type="OrthoDB" id="1461976at2759"/>
<evidence type="ECO:0000256" key="6">
    <source>
        <dbReference type="SAM" id="Phobius"/>
    </source>
</evidence>
<organism evidence="9 10">
    <name type="scientific">Mikania micrantha</name>
    <name type="common">bitter vine</name>
    <dbReference type="NCBI Taxonomy" id="192012"/>
    <lineage>
        <taxon>Eukaryota</taxon>
        <taxon>Viridiplantae</taxon>
        <taxon>Streptophyta</taxon>
        <taxon>Embryophyta</taxon>
        <taxon>Tracheophyta</taxon>
        <taxon>Spermatophyta</taxon>
        <taxon>Magnoliopsida</taxon>
        <taxon>eudicotyledons</taxon>
        <taxon>Gunneridae</taxon>
        <taxon>Pentapetalae</taxon>
        <taxon>asterids</taxon>
        <taxon>campanulids</taxon>
        <taxon>Asterales</taxon>
        <taxon>Asteraceae</taxon>
        <taxon>Asteroideae</taxon>
        <taxon>Heliantheae alliance</taxon>
        <taxon>Eupatorieae</taxon>
        <taxon>Mikania</taxon>
    </lineage>
</organism>
<dbReference type="Proteomes" id="UP000326396">
    <property type="component" value="Linkage Group LG17"/>
</dbReference>
<evidence type="ECO:0000259" key="8">
    <source>
        <dbReference type="Pfam" id="PF11960"/>
    </source>
</evidence>
<evidence type="ECO:0000313" key="10">
    <source>
        <dbReference type="Proteomes" id="UP000326396"/>
    </source>
</evidence>
<name>A0A5N6NTU2_9ASTR</name>
<feature type="transmembrane region" description="Helical" evidence="6">
    <location>
        <begin position="226"/>
        <end position="246"/>
    </location>
</feature>
<evidence type="ECO:0000313" key="9">
    <source>
        <dbReference type="EMBL" id="KAD5317543.1"/>
    </source>
</evidence>
<dbReference type="AlphaFoldDB" id="A0A5N6NTU2"/>
<keyword evidence="10" id="KW-1185">Reference proteome</keyword>
<comment type="caution">
    <text evidence="9">The sequence shown here is derived from an EMBL/GenBank/DDBJ whole genome shotgun (WGS) entry which is preliminary data.</text>
</comment>
<dbReference type="GO" id="GO:0016717">
    <property type="term" value="F:oxidoreductase activity, acting on paired donors, with oxidation of a pair of donors resulting in the reduction of molecular oxygen to two molecules of water"/>
    <property type="evidence" value="ECO:0007669"/>
    <property type="project" value="InterPro"/>
</dbReference>
<comment type="pathway">
    <text evidence="2">Lipid metabolism.</text>
</comment>
<gene>
    <name evidence="9" type="ORF">E3N88_17489</name>
</gene>
<comment type="similarity">
    <text evidence="3">Belongs to the fatty acid desaturase type 1 family.</text>
</comment>
<comment type="subcellular location">
    <subcellularLocation>
        <location evidence="1">Membrane</location>
    </subcellularLocation>
</comment>
<dbReference type="PANTHER" id="PTHR32100">
    <property type="entry name" value="OMEGA-6 FATTY ACID DESATURASE, CHLOROPLASTIC"/>
    <property type="match status" value="1"/>
</dbReference>
<feature type="domain" description="Fatty acid desaturase N-terminal" evidence="8">
    <location>
        <begin position="20"/>
        <end position="66"/>
    </location>
</feature>
<dbReference type="Pfam" id="PF00487">
    <property type="entry name" value="FA_desaturase"/>
    <property type="match status" value="1"/>
</dbReference>
<dbReference type="EMBL" id="SZYD01000009">
    <property type="protein sequence ID" value="KAD5317543.1"/>
    <property type="molecule type" value="Genomic_DNA"/>
</dbReference>
<evidence type="ECO:0000259" key="7">
    <source>
        <dbReference type="Pfam" id="PF00487"/>
    </source>
</evidence>
<evidence type="ECO:0000256" key="2">
    <source>
        <dbReference type="ARBA" id="ARBA00005189"/>
    </source>
</evidence>
<keyword evidence="5 6" id="KW-0472">Membrane</keyword>
<keyword evidence="6" id="KW-1133">Transmembrane helix</keyword>
<dbReference type="InterPro" id="IPR012171">
    <property type="entry name" value="Fatty_acid_desaturase"/>
</dbReference>
<protein>
    <recommendedName>
        <fullName evidence="11">Fatty acid desaturase domain-containing protein</fullName>
    </recommendedName>
</protein>
<dbReference type="InterPro" id="IPR021863">
    <property type="entry name" value="FAS_N"/>
</dbReference>
<dbReference type="GO" id="GO:0016020">
    <property type="term" value="C:membrane"/>
    <property type="evidence" value="ECO:0007669"/>
    <property type="project" value="UniProtKB-SubCell"/>
</dbReference>
<feature type="transmembrane region" description="Helical" evidence="6">
    <location>
        <begin position="58"/>
        <end position="80"/>
    </location>
</feature>
<feature type="transmembrane region" description="Helical" evidence="6">
    <location>
        <begin position="252"/>
        <end position="275"/>
    </location>
</feature>
<evidence type="ECO:0000256" key="1">
    <source>
        <dbReference type="ARBA" id="ARBA00004370"/>
    </source>
</evidence>
<sequence>MGAGGRSNPCDLHVNKSNNNTEVIKRAPTSKPPFTLADIKKAIPPHCFERSLVRSFSYLVADLTAVSVFYYVATTFIPHLPHPLPYLAWPVYWFLQGCVFMGIWLIAHECGHHAFSDHVWLEDSIGLVLHSCLMTPYFSWKISHRRHHANTGSLEHDEVYVPKTRSTLNASAFYLDNPIGRTLTLLVKLTLGWYIYLSINAAGRPYDKFASHYDPRSPIFSDNERILILVSDIGLISFSYFLYKVAMIQGLAWVFCVYGGALMVMNAFLVTITYLHHTHPSLPHYDDSEWNWMKGAFATVDRDYGVLNKVFHNITDTHVLHHLFSYIPHYHAMEATKAIRPVLGEFYQSDSTPFFVALWRESKNCLFIEPDESDEKNKGIYWYSNKY</sequence>
<feature type="transmembrane region" description="Helical" evidence="6">
    <location>
        <begin position="86"/>
        <end position="107"/>
    </location>
</feature>
<dbReference type="Pfam" id="PF11960">
    <property type="entry name" value="DUF3474"/>
    <property type="match status" value="1"/>
</dbReference>
<evidence type="ECO:0000256" key="3">
    <source>
        <dbReference type="ARBA" id="ARBA00009295"/>
    </source>
</evidence>